<dbReference type="Pfam" id="PF00096">
    <property type="entry name" value="zf-C2H2"/>
    <property type="match status" value="2"/>
</dbReference>
<dbReference type="GO" id="GO:0031519">
    <property type="term" value="C:PcG protein complex"/>
    <property type="evidence" value="ECO:0007669"/>
    <property type="project" value="TreeGrafter"/>
</dbReference>
<keyword evidence="12" id="KW-1185">Reference proteome</keyword>
<dbReference type="AlphaFoldDB" id="A0A9P6XHL9"/>
<dbReference type="FunFam" id="3.30.160.60:FF:001465">
    <property type="entry name" value="Zinc finger protein 560"/>
    <property type="match status" value="1"/>
</dbReference>
<dbReference type="GO" id="GO:0005667">
    <property type="term" value="C:transcription regulator complex"/>
    <property type="evidence" value="ECO:0007669"/>
    <property type="project" value="TreeGrafter"/>
</dbReference>
<dbReference type="PANTHER" id="PTHR14003">
    <property type="entry name" value="TRANSCRIPTIONAL REPRESSOR PROTEIN YY"/>
    <property type="match status" value="1"/>
</dbReference>
<dbReference type="GO" id="GO:0008270">
    <property type="term" value="F:zinc ion binding"/>
    <property type="evidence" value="ECO:0007669"/>
    <property type="project" value="UniProtKB-KW"/>
</dbReference>
<keyword evidence="3" id="KW-0677">Repeat</keyword>
<dbReference type="EMBL" id="JAANQT010000157">
    <property type="protein sequence ID" value="KAG1313860.1"/>
    <property type="molecule type" value="Genomic_DNA"/>
</dbReference>
<dbReference type="GO" id="GO:0000122">
    <property type="term" value="P:negative regulation of transcription by RNA polymerase II"/>
    <property type="evidence" value="ECO:0007669"/>
    <property type="project" value="UniProtKB-ARBA"/>
</dbReference>
<evidence type="ECO:0000256" key="9">
    <source>
        <dbReference type="SAM" id="MobiDB-lite"/>
    </source>
</evidence>
<dbReference type="GO" id="GO:0000785">
    <property type="term" value="C:chromatin"/>
    <property type="evidence" value="ECO:0007669"/>
    <property type="project" value="TreeGrafter"/>
</dbReference>
<feature type="region of interest" description="Disordered" evidence="9">
    <location>
        <begin position="192"/>
        <end position="223"/>
    </location>
</feature>
<dbReference type="OrthoDB" id="6077919at2759"/>
<feature type="domain" description="C2H2-type" evidence="10">
    <location>
        <begin position="230"/>
        <end position="257"/>
    </location>
</feature>
<comment type="caution">
    <text evidence="11">The sequence shown here is derived from an EMBL/GenBank/DDBJ whole genome shotgun (WGS) entry which is preliminary data.</text>
</comment>
<dbReference type="InterPro" id="IPR036236">
    <property type="entry name" value="Znf_C2H2_sf"/>
</dbReference>
<sequence length="287" mass="32321">MSSTNSVIFPTNLYPLNFSHSRPRSPSDHDLLSLTSSSMDNASFSTGDEQIMMDYYTIQTDKKSVLYDPSSVQQISAILPLLTPPASSDSIYCQDPWQLKRQQQYICDPYCCTSSPSSFDMCCSFPNSSESISSCYSPTCHECNLMTPSESPSVAHNVLKNLMIYDQTSTNYFHPYKDSDLQSTTAAITKNTRKSRGYNKTKRQYSIDSTSSESESLSDKTYSSSAPRRYKCSVCPKRFTRPSSLATHMHSHTGEKPYECEHEGCGRRFSVVSNLRRHAKIHTTNHS</sequence>
<dbReference type="GO" id="GO:0000981">
    <property type="term" value="F:DNA-binding transcription factor activity, RNA polymerase II-specific"/>
    <property type="evidence" value="ECO:0007669"/>
    <property type="project" value="TreeGrafter"/>
</dbReference>
<keyword evidence="2" id="KW-0479">Metal-binding</keyword>
<evidence type="ECO:0000256" key="1">
    <source>
        <dbReference type="ARBA" id="ARBA00004123"/>
    </source>
</evidence>
<feature type="domain" description="C2H2-type" evidence="10">
    <location>
        <begin position="258"/>
        <end position="287"/>
    </location>
</feature>
<keyword evidence="7" id="KW-0539">Nucleus</keyword>
<accession>A0A9P6XHL9</accession>
<gene>
    <name evidence="11" type="ORF">G6F64_001921</name>
</gene>
<proteinExistence type="predicted"/>
<dbReference type="SUPFAM" id="SSF57667">
    <property type="entry name" value="beta-beta-alpha zinc fingers"/>
    <property type="match status" value="1"/>
</dbReference>
<dbReference type="PROSITE" id="PS00028">
    <property type="entry name" value="ZINC_FINGER_C2H2_1"/>
    <property type="match status" value="2"/>
</dbReference>
<dbReference type="Proteomes" id="UP000716291">
    <property type="component" value="Unassembled WGS sequence"/>
</dbReference>
<feature type="compositionally biased region" description="Basic residues" evidence="9">
    <location>
        <begin position="192"/>
        <end position="203"/>
    </location>
</feature>
<protein>
    <recommendedName>
        <fullName evidence="10">C2H2-type domain-containing protein</fullName>
    </recommendedName>
</protein>
<dbReference type="InterPro" id="IPR013087">
    <property type="entry name" value="Znf_C2H2_type"/>
</dbReference>
<reference evidence="11" key="1">
    <citation type="journal article" date="2020" name="Microb. Genom.">
        <title>Genetic diversity of clinical and environmental Mucorales isolates obtained from an investigation of mucormycosis cases among solid organ transplant recipients.</title>
        <authorList>
            <person name="Nguyen M.H."/>
            <person name="Kaul D."/>
            <person name="Muto C."/>
            <person name="Cheng S.J."/>
            <person name="Richter R.A."/>
            <person name="Bruno V.M."/>
            <person name="Liu G."/>
            <person name="Beyhan S."/>
            <person name="Sundermann A.J."/>
            <person name="Mounaud S."/>
            <person name="Pasculle A.W."/>
            <person name="Nierman W.C."/>
            <person name="Driscoll E."/>
            <person name="Cumbie R."/>
            <person name="Clancy C.J."/>
            <person name="Dupont C.L."/>
        </authorList>
    </citation>
    <scope>NUCLEOTIDE SEQUENCE</scope>
    <source>
        <strain evidence="11">GL11</strain>
    </source>
</reference>
<evidence type="ECO:0000256" key="6">
    <source>
        <dbReference type="ARBA" id="ARBA00023125"/>
    </source>
</evidence>
<comment type="subcellular location">
    <subcellularLocation>
        <location evidence="1">Nucleus</location>
    </subcellularLocation>
</comment>
<evidence type="ECO:0000256" key="4">
    <source>
        <dbReference type="ARBA" id="ARBA00022771"/>
    </source>
</evidence>
<dbReference type="PROSITE" id="PS50157">
    <property type="entry name" value="ZINC_FINGER_C2H2_2"/>
    <property type="match status" value="2"/>
</dbReference>
<name>A0A9P6XHL9_RHIOR</name>
<dbReference type="PANTHER" id="PTHR14003:SF19">
    <property type="entry name" value="YY2 TRANSCRIPTION FACTOR"/>
    <property type="match status" value="1"/>
</dbReference>
<keyword evidence="4 8" id="KW-0863">Zinc-finger</keyword>
<keyword evidence="5" id="KW-0862">Zinc</keyword>
<evidence type="ECO:0000256" key="8">
    <source>
        <dbReference type="PROSITE-ProRule" id="PRU00042"/>
    </source>
</evidence>
<dbReference type="FunFam" id="3.30.160.60:FF:001102">
    <property type="entry name" value="Transcription factor IIIA"/>
    <property type="match status" value="1"/>
</dbReference>
<organism evidence="11 12">
    <name type="scientific">Rhizopus oryzae</name>
    <name type="common">Mucormycosis agent</name>
    <name type="synonym">Rhizopus arrhizus var. delemar</name>
    <dbReference type="NCBI Taxonomy" id="64495"/>
    <lineage>
        <taxon>Eukaryota</taxon>
        <taxon>Fungi</taxon>
        <taxon>Fungi incertae sedis</taxon>
        <taxon>Mucoromycota</taxon>
        <taxon>Mucoromycotina</taxon>
        <taxon>Mucoromycetes</taxon>
        <taxon>Mucorales</taxon>
        <taxon>Mucorineae</taxon>
        <taxon>Rhizopodaceae</taxon>
        <taxon>Rhizopus</taxon>
    </lineage>
</organism>
<evidence type="ECO:0000313" key="11">
    <source>
        <dbReference type="EMBL" id="KAG1313860.1"/>
    </source>
</evidence>
<evidence type="ECO:0000313" key="12">
    <source>
        <dbReference type="Proteomes" id="UP000716291"/>
    </source>
</evidence>
<evidence type="ECO:0000256" key="3">
    <source>
        <dbReference type="ARBA" id="ARBA00022737"/>
    </source>
</evidence>
<feature type="compositionally biased region" description="Low complexity" evidence="9">
    <location>
        <begin position="206"/>
        <end position="223"/>
    </location>
</feature>
<dbReference type="GO" id="GO:0000978">
    <property type="term" value="F:RNA polymerase II cis-regulatory region sequence-specific DNA binding"/>
    <property type="evidence" value="ECO:0007669"/>
    <property type="project" value="TreeGrafter"/>
</dbReference>
<dbReference type="Gene3D" id="3.30.160.60">
    <property type="entry name" value="Classic Zinc Finger"/>
    <property type="match status" value="2"/>
</dbReference>
<evidence type="ECO:0000256" key="2">
    <source>
        <dbReference type="ARBA" id="ARBA00022723"/>
    </source>
</evidence>
<keyword evidence="6" id="KW-0238">DNA-binding</keyword>
<evidence type="ECO:0000259" key="10">
    <source>
        <dbReference type="PROSITE" id="PS50157"/>
    </source>
</evidence>
<dbReference type="SMART" id="SM00355">
    <property type="entry name" value="ZnF_C2H2"/>
    <property type="match status" value="2"/>
</dbReference>
<evidence type="ECO:0000256" key="5">
    <source>
        <dbReference type="ARBA" id="ARBA00022833"/>
    </source>
</evidence>
<evidence type="ECO:0000256" key="7">
    <source>
        <dbReference type="ARBA" id="ARBA00023242"/>
    </source>
</evidence>